<dbReference type="EMBL" id="JAKFFV010000011">
    <property type="protein sequence ID" value="MCF2500325.1"/>
    <property type="molecule type" value="Genomic_DNA"/>
</dbReference>
<evidence type="ECO:0000313" key="2">
    <source>
        <dbReference type="Proteomes" id="UP001139411"/>
    </source>
</evidence>
<accession>A0A9X1QEQ6</accession>
<gene>
    <name evidence="1" type="ORF">L0661_18535</name>
</gene>
<organism evidence="1 2">
    <name type="scientific">Dyadobacter chenhuakuii</name>
    <dbReference type="NCBI Taxonomy" id="2909339"/>
    <lineage>
        <taxon>Bacteria</taxon>
        <taxon>Pseudomonadati</taxon>
        <taxon>Bacteroidota</taxon>
        <taxon>Cytophagia</taxon>
        <taxon>Cytophagales</taxon>
        <taxon>Spirosomataceae</taxon>
        <taxon>Dyadobacter</taxon>
    </lineage>
</organism>
<protein>
    <submittedName>
        <fullName evidence="1">Uncharacterized protein</fullName>
    </submittedName>
</protein>
<comment type="caution">
    <text evidence="1">The sequence shown here is derived from an EMBL/GenBank/DDBJ whole genome shotgun (WGS) entry which is preliminary data.</text>
</comment>
<reference evidence="1" key="1">
    <citation type="submission" date="2022-01" db="EMBL/GenBank/DDBJ databases">
        <title>Novel species in genus Dyadobacter.</title>
        <authorList>
            <person name="Ma C."/>
        </authorList>
    </citation>
    <scope>NUCLEOTIDE SEQUENCE</scope>
    <source>
        <strain evidence="1">CY357</strain>
    </source>
</reference>
<dbReference type="Proteomes" id="UP001139411">
    <property type="component" value="Unassembled WGS sequence"/>
</dbReference>
<dbReference type="RefSeq" id="WP_235178736.1">
    <property type="nucleotide sequence ID" value="NZ_JAKFFV010000011.1"/>
</dbReference>
<evidence type="ECO:0000313" key="1">
    <source>
        <dbReference type="EMBL" id="MCF2500325.1"/>
    </source>
</evidence>
<sequence>METRLKKSKAPIIIIDKSLNELKGKEFFPEKLKKVNDILAKSGLPDIKKLK</sequence>
<proteinExistence type="predicted"/>
<name>A0A9X1QEQ6_9BACT</name>
<dbReference type="AlphaFoldDB" id="A0A9X1QEQ6"/>